<protein>
    <submittedName>
        <fullName evidence="1">Uncharacterized protein</fullName>
    </submittedName>
</protein>
<reference evidence="2" key="1">
    <citation type="journal article" date="2019" name="Int. J. Syst. Evol. Microbiol.">
        <title>The Global Catalogue of Microorganisms (GCM) 10K type strain sequencing project: providing services to taxonomists for standard genome sequencing and annotation.</title>
        <authorList>
            <consortium name="The Broad Institute Genomics Platform"/>
            <consortium name="The Broad Institute Genome Sequencing Center for Infectious Disease"/>
            <person name="Wu L."/>
            <person name="Ma J."/>
        </authorList>
    </citation>
    <scope>NUCLEOTIDE SEQUENCE [LARGE SCALE GENOMIC DNA]</scope>
    <source>
        <strain evidence="2">JCM 30346</strain>
    </source>
</reference>
<sequence>MSTEPTLDDRVYAAVERAIAENYHGTPVNPSAIATLTTLATRAALDEVADGQARSDLGGYTVVDVPGVGETRAQGHPDARGRQAHSEIIRAAQRKASAELKAAGLREFAGYLDAHPLPIPVRSSVYAQLAREKAEALEAGEAL</sequence>
<proteinExistence type="predicted"/>
<keyword evidence="2" id="KW-1185">Reference proteome</keyword>
<accession>A0ABW1NCD6</accession>
<comment type="caution">
    <text evidence="1">The sequence shown here is derived from an EMBL/GenBank/DDBJ whole genome shotgun (WGS) entry which is preliminary data.</text>
</comment>
<evidence type="ECO:0000313" key="1">
    <source>
        <dbReference type="EMBL" id="MFC6081039.1"/>
    </source>
</evidence>
<dbReference type="RefSeq" id="WP_380748446.1">
    <property type="nucleotide sequence ID" value="NZ_JBHSRF010000007.1"/>
</dbReference>
<evidence type="ECO:0000313" key="2">
    <source>
        <dbReference type="Proteomes" id="UP001596137"/>
    </source>
</evidence>
<organism evidence="1 2">
    <name type="scientific">Sphaerisporangium aureirubrum</name>
    <dbReference type="NCBI Taxonomy" id="1544736"/>
    <lineage>
        <taxon>Bacteria</taxon>
        <taxon>Bacillati</taxon>
        <taxon>Actinomycetota</taxon>
        <taxon>Actinomycetes</taxon>
        <taxon>Streptosporangiales</taxon>
        <taxon>Streptosporangiaceae</taxon>
        <taxon>Sphaerisporangium</taxon>
    </lineage>
</organism>
<dbReference type="Proteomes" id="UP001596137">
    <property type="component" value="Unassembled WGS sequence"/>
</dbReference>
<dbReference type="EMBL" id="JBHSRF010000007">
    <property type="protein sequence ID" value="MFC6081039.1"/>
    <property type="molecule type" value="Genomic_DNA"/>
</dbReference>
<gene>
    <name evidence="1" type="ORF">ACFP1K_07690</name>
</gene>
<name>A0ABW1NCD6_9ACTN</name>